<evidence type="ECO:0000313" key="3">
    <source>
        <dbReference type="Proteomes" id="UP001228049"/>
    </source>
</evidence>
<keyword evidence="3" id="KW-1185">Reference proteome</keyword>
<name>A0AAD9BQ98_DISEL</name>
<proteinExistence type="predicted"/>
<accession>A0AAD9BQ98</accession>
<reference evidence="2" key="1">
    <citation type="submission" date="2023-04" db="EMBL/GenBank/DDBJ databases">
        <title>Chromosome-level genome of Chaenocephalus aceratus.</title>
        <authorList>
            <person name="Park H."/>
        </authorList>
    </citation>
    <scope>NUCLEOTIDE SEQUENCE</scope>
    <source>
        <strain evidence="2">DE</strain>
        <tissue evidence="2">Muscle</tissue>
    </source>
</reference>
<evidence type="ECO:0000313" key="2">
    <source>
        <dbReference type="EMBL" id="KAK1886629.1"/>
    </source>
</evidence>
<sequence>MGDVEVEVQVPSDSPTEEHECGGLQEDMSGEKQSDYPETPEDTRHGEEEEPWLPVALAPPCGEPAACSCAEVRWMERSLQAIKLQLQFLMSKADDLDDCLVNGQGLLEREALAAAVPRFLYSCQPYFNYLESTSIVSQRSPLHFDIYTRQLCDRLEQLVLTFASYNLFSLDETEPNSVSHFCIGQSQLGPLKVTTFRYCRPTQYLAQVDTGLFKRMRWNVERLPDEHYFLCYEDIPNAHAETGGDSQGVSDGDVVRMWSIGQWVQATPETDDICEWILCQVPTASYHRLLFLGSNEPSSCSATDYLQQLLLCVKLQRDRLPAAAAVVCQAAARQTTCSSCCCMSSCSVTDYLQQLLLSHQTAE</sequence>
<gene>
    <name evidence="2" type="ORF">KUDE01_030344</name>
</gene>
<comment type="caution">
    <text evidence="2">The sequence shown here is derived from an EMBL/GenBank/DDBJ whole genome shotgun (WGS) entry which is preliminary data.</text>
</comment>
<feature type="compositionally biased region" description="Basic and acidic residues" evidence="1">
    <location>
        <begin position="29"/>
        <end position="47"/>
    </location>
</feature>
<organism evidence="2 3">
    <name type="scientific">Dissostichus eleginoides</name>
    <name type="common">Patagonian toothfish</name>
    <name type="synonym">Dissostichus amissus</name>
    <dbReference type="NCBI Taxonomy" id="100907"/>
    <lineage>
        <taxon>Eukaryota</taxon>
        <taxon>Metazoa</taxon>
        <taxon>Chordata</taxon>
        <taxon>Craniata</taxon>
        <taxon>Vertebrata</taxon>
        <taxon>Euteleostomi</taxon>
        <taxon>Actinopterygii</taxon>
        <taxon>Neopterygii</taxon>
        <taxon>Teleostei</taxon>
        <taxon>Neoteleostei</taxon>
        <taxon>Acanthomorphata</taxon>
        <taxon>Eupercaria</taxon>
        <taxon>Perciformes</taxon>
        <taxon>Notothenioidei</taxon>
        <taxon>Nototheniidae</taxon>
        <taxon>Dissostichus</taxon>
    </lineage>
</organism>
<dbReference type="PANTHER" id="PTHR36292:SF1">
    <property type="entry name" value="UPF0575 PROTEIN C19ORF67"/>
    <property type="match status" value="1"/>
</dbReference>
<dbReference type="EMBL" id="JASDAP010000020">
    <property type="protein sequence ID" value="KAK1886629.1"/>
    <property type="molecule type" value="Genomic_DNA"/>
</dbReference>
<feature type="region of interest" description="Disordered" evidence="1">
    <location>
        <begin position="1"/>
        <end position="49"/>
    </location>
</feature>
<dbReference type="InterPro" id="IPR021748">
    <property type="entry name" value="DUF3314"/>
</dbReference>
<dbReference type="Pfam" id="PF11771">
    <property type="entry name" value="DUF3314"/>
    <property type="match status" value="1"/>
</dbReference>
<dbReference type="Proteomes" id="UP001228049">
    <property type="component" value="Unassembled WGS sequence"/>
</dbReference>
<protein>
    <submittedName>
        <fullName evidence="2">UPF0575 protein C19orf67 like</fullName>
    </submittedName>
</protein>
<dbReference type="PANTHER" id="PTHR36292">
    <property type="entry name" value="UPF0575 PROTEIN C19ORF67"/>
    <property type="match status" value="1"/>
</dbReference>
<evidence type="ECO:0000256" key="1">
    <source>
        <dbReference type="SAM" id="MobiDB-lite"/>
    </source>
</evidence>
<dbReference type="AlphaFoldDB" id="A0AAD9BQ98"/>